<dbReference type="GO" id="GO:0005524">
    <property type="term" value="F:ATP binding"/>
    <property type="evidence" value="ECO:0007669"/>
    <property type="project" value="InterPro"/>
</dbReference>
<name>W7CA27_9LIST</name>
<evidence type="ECO:0008006" key="5">
    <source>
        <dbReference type="Google" id="ProtNLM"/>
    </source>
</evidence>
<dbReference type="SMART" id="SM00490">
    <property type="entry name" value="HELICc"/>
    <property type="match status" value="1"/>
</dbReference>
<keyword evidence="4" id="KW-1185">Reference proteome</keyword>
<dbReference type="GO" id="GO:0005829">
    <property type="term" value="C:cytosol"/>
    <property type="evidence" value="ECO:0007669"/>
    <property type="project" value="TreeGrafter"/>
</dbReference>
<reference evidence="3 4" key="1">
    <citation type="submission" date="2012-12" db="EMBL/GenBank/DDBJ databases">
        <title>Novel taxa of Listeriaceae from agricultural environments in the United States.</title>
        <authorList>
            <person name="den Bakker H.C."/>
            <person name="Allred A."/>
            <person name="Warchocki S."/>
            <person name="Wright E.M."/>
            <person name="Burrell A."/>
            <person name="Nightingale K.K."/>
            <person name="Kephart D."/>
            <person name="Wiedmann M."/>
        </authorList>
    </citation>
    <scope>NUCLEOTIDE SEQUENCE [LARGE SCALE GENOMIC DNA]</scope>
    <source>
        <strain evidence="3 4">FSL F6-1037</strain>
    </source>
</reference>
<dbReference type="STRING" id="1265861.BCAMP_12708"/>
<dbReference type="OrthoDB" id="9802848at2"/>
<dbReference type="InterPro" id="IPR050742">
    <property type="entry name" value="Helicase_Restrict-Modif_Enz"/>
</dbReference>
<evidence type="ECO:0000259" key="2">
    <source>
        <dbReference type="PROSITE" id="PS51194"/>
    </source>
</evidence>
<dbReference type="PANTHER" id="PTHR47396:SF1">
    <property type="entry name" value="ATP-DEPENDENT HELICASE IRC3-RELATED"/>
    <property type="match status" value="1"/>
</dbReference>
<accession>W7CA27</accession>
<dbReference type="PATRIC" id="fig|1265861.3.peg.2474"/>
<dbReference type="AlphaFoldDB" id="W7CA27"/>
<dbReference type="SMART" id="SM00487">
    <property type="entry name" value="DEXDc"/>
    <property type="match status" value="1"/>
</dbReference>
<dbReference type="InterPro" id="IPR006935">
    <property type="entry name" value="Helicase/UvrB_N"/>
</dbReference>
<organism evidence="3 4">
    <name type="scientific">Brochothrix campestris FSL F6-1037</name>
    <dbReference type="NCBI Taxonomy" id="1265861"/>
    <lineage>
        <taxon>Bacteria</taxon>
        <taxon>Bacillati</taxon>
        <taxon>Bacillota</taxon>
        <taxon>Bacilli</taxon>
        <taxon>Bacillales</taxon>
        <taxon>Listeriaceae</taxon>
        <taxon>Brochothrix</taxon>
    </lineage>
</organism>
<evidence type="ECO:0000259" key="1">
    <source>
        <dbReference type="PROSITE" id="PS51192"/>
    </source>
</evidence>
<comment type="caution">
    <text evidence="3">The sequence shown here is derived from an EMBL/GenBank/DDBJ whole genome shotgun (WGS) entry which is preliminary data.</text>
</comment>
<dbReference type="EMBL" id="AODH01000078">
    <property type="protein sequence ID" value="EUJ34165.1"/>
    <property type="molecule type" value="Genomic_DNA"/>
</dbReference>
<dbReference type="InterPro" id="IPR027417">
    <property type="entry name" value="P-loop_NTPase"/>
</dbReference>
<dbReference type="Proteomes" id="UP000019243">
    <property type="component" value="Unassembled WGS sequence"/>
</dbReference>
<proteinExistence type="predicted"/>
<dbReference type="Pfam" id="PF00271">
    <property type="entry name" value="Helicase_C"/>
    <property type="match status" value="1"/>
</dbReference>
<dbReference type="InterPro" id="IPR001650">
    <property type="entry name" value="Helicase_C-like"/>
</dbReference>
<sequence length="443" mass="50626">MTIKLYDYQQDLIERTRNAFRDGYKAPCIVSPCGSGKSIMIAEIARMTASNKKRVLFLVHRKELIDQIKNTFDFVGVDVNYVQFAMVQTIVKKLDKTPTPELIITDESHHGLAASYQKIYDYFSDVKRLGFTATPVRLNGDGLGGINDVLLEGVSVEWLIENERLAPYDYYAPKLMQQENLKIGHLKEFTKQSIDKEIETHKAIYGDVIKHYLKLAEGEQAIAYCHSLESSIKTAQAFNDAGIKAKHIDAKTNKNERDDIIQSFRDKEIKVLCNVDLIGEGFDVPDCSTVIMLRPTKSLSLYIQQSMRGMRYKPGKRSIIIDHVANVTTFGLPDMSRQWSLNSKKKANFEMETPVKTCNECFGTYAGIDRKCPYCGYEQPIEVKETVYEEVDQDLEKVDKFEMKLNFKKPEDCKDLKELQELGKSLGYKSGWAWVQAKRLGIR</sequence>
<dbReference type="GO" id="GO:0016787">
    <property type="term" value="F:hydrolase activity"/>
    <property type="evidence" value="ECO:0007669"/>
    <property type="project" value="InterPro"/>
</dbReference>
<dbReference type="Pfam" id="PF04851">
    <property type="entry name" value="ResIII"/>
    <property type="match status" value="2"/>
</dbReference>
<dbReference type="SUPFAM" id="SSF52540">
    <property type="entry name" value="P-loop containing nucleoside triphosphate hydrolases"/>
    <property type="match status" value="1"/>
</dbReference>
<dbReference type="PROSITE" id="PS51192">
    <property type="entry name" value="HELICASE_ATP_BIND_1"/>
    <property type="match status" value="1"/>
</dbReference>
<dbReference type="PANTHER" id="PTHR47396">
    <property type="entry name" value="TYPE I RESTRICTION ENZYME ECOKI R PROTEIN"/>
    <property type="match status" value="1"/>
</dbReference>
<evidence type="ECO:0000313" key="3">
    <source>
        <dbReference type="EMBL" id="EUJ34165.1"/>
    </source>
</evidence>
<protein>
    <recommendedName>
        <fullName evidence="5">Helicase</fullName>
    </recommendedName>
</protein>
<dbReference type="InterPro" id="IPR014001">
    <property type="entry name" value="Helicase_ATP-bd"/>
</dbReference>
<dbReference type="PROSITE" id="PS51194">
    <property type="entry name" value="HELICASE_CTER"/>
    <property type="match status" value="1"/>
</dbReference>
<feature type="domain" description="Helicase ATP-binding" evidence="1">
    <location>
        <begin position="29"/>
        <end position="153"/>
    </location>
</feature>
<feature type="domain" description="Helicase C-terminal" evidence="2">
    <location>
        <begin position="207"/>
        <end position="361"/>
    </location>
</feature>
<dbReference type="GO" id="GO:0003677">
    <property type="term" value="F:DNA binding"/>
    <property type="evidence" value="ECO:0007669"/>
    <property type="project" value="InterPro"/>
</dbReference>
<evidence type="ECO:0000313" key="4">
    <source>
        <dbReference type="Proteomes" id="UP000019243"/>
    </source>
</evidence>
<dbReference type="RefSeq" id="WP_084038852.1">
    <property type="nucleotide sequence ID" value="NZ_AODH01000078.1"/>
</dbReference>
<gene>
    <name evidence="3" type="ORF">BCAMP_12708</name>
</gene>
<dbReference type="Gene3D" id="3.40.50.300">
    <property type="entry name" value="P-loop containing nucleotide triphosphate hydrolases"/>
    <property type="match status" value="2"/>
</dbReference>